<dbReference type="SUPFAM" id="SSF52218">
    <property type="entry name" value="Flavoproteins"/>
    <property type="match status" value="1"/>
</dbReference>
<dbReference type="PANTHER" id="PTHR30543">
    <property type="entry name" value="CHROMATE REDUCTASE"/>
    <property type="match status" value="1"/>
</dbReference>
<evidence type="ECO:0000259" key="1">
    <source>
        <dbReference type="Pfam" id="PF03358"/>
    </source>
</evidence>
<accession>A0ABT5ZA40</accession>
<dbReference type="PANTHER" id="PTHR30543:SF21">
    <property type="entry name" value="NAD(P)H-DEPENDENT FMN REDUCTASE LOT6"/>
    <property type="match status" value="1"/>
</dbReference>
<evidence type="ECO:0000313" key="2">
    <source>
        <dbReference type="EMBL" id="MDF2260714.1"/>
    </source>
</evidence>
<name>A0ABT5ZA40_9ACTN</name>
<evidence type="ECO:0000313" key="3">
    <source>
        <dbReference type="Proteomes" id="UP001220022"/>
    </source>
</evidence>
<protein>
    <submittedName>
        <fullName evidence="2">NAD(P)H-dependent oxidoreductase</fullName>
    </submittedName>
</protein>
<reference evidence="2 3" key="1">
    <citation type="submission" date="2023-03" db="EMBL/GenBank/DDBJ databases">
        <title>Draft genome sequence of type strain Streptomyces ferralitis JCM 14344.</title>
        <authorList>
            <person name="Klaysubun C."/>
            <person name="Duangmal K."/>
        </authorList>
    </citation>
    <scope>NUCLEOTIDE SEQUENCE [LARGE SCALE GENOMIC DNA]</scope>
    <source>
        <strain evidence="2 3">JCM 14344</strain>
    </source>
</reference>
<feature type="domain" description="NADPH-dependent FMN reductase-like" evidence="1">
    <location>
        <begin position="7"/>
        <end position="150"/>
    </location>
</feature>
<gene>
    <name evidence="2" type="ORF">P2L57_34885</name>
</gene>
<dbReference type="EMBL" id="JARHTQ010000038">
    <property type="protein sequence ID" value="MDF2260714.1"/>
    <property type="molecule type" value="Genomic_DNA"/>
</dbReference>
<proteinExistence type="predicted"/>
<dbReference type="Pfam" id="PF03358">
    <property type="entry name" value="FMN_red"/>
    <property type="match status" value="1"/>
</dbReference>
<dbReference type="Proteomes" id="UP001220022">
    <property type="component" value="Unassembled WGS sequence"/>
</dbReference>
<sequence>MSSDRIRVAVIIGSVRKGRLGPTIANWFVGIAGQREDLQIDLVDLADYDLPNRLTDEPGPELAETLGEISPRLAAADAFVVVTPEYNHSYPGSLKSLIDWHTVEWHAKPVAFISYGGQAGGIRAVEHLRPIFSEAHATTIRQTVVFHQPWDQFDENGELRNPTRAENAAKSLLDQLAWWAGALVEWKARHPYGG</sequence>
<dbReference type="Gene3D" id="3.40.50.360">
    <property type="match status" value="1"/>
</dbReference>
<dbReference type="InterPro" id="IPR005025">
    <property type="entry name" value="FMN_Rdtase-like_dom"/>
</dbReference>
<keyword evidence="3" id="KW-1185">Reference proteome</keyword>
<organism evidence="2 3">
    <name type="scientific">Streptantibioticus ferralitis</name>
    <dbReference type="NCBI Taxonomy" id="236510"/>
    <lineage>
        <taxon>Bacteria</taxon>
        <taxon>Bacillati</taxon>
        <taxon>Actinomycetota</taxon>
        <taxon>Actinomycetes</taxon>
        <taxon>Kitasatosporales</taxon>
        <taxon>Streptomycetaceae</taxon>
        <taxon>Streptantibioticus</taxon>
    </lineage>
</organism>
<dbReference type="InterPro" id="IPR029039">
    <property type="entry name" value="Flavoprotein-like_sf"/>
</dbReference>
<dbReference type="InterPro" id="IPR050712">
    <property type="entry name" value="NAD(P)H-dep_reductase"/>
</dbReference>
<comment type="caution">
    <text evidence="2">The sequence shown here is derived from an EMBL/GenBank/DDBJ whole genome shotgun (WGS) entry which is preliminary data.</text>
</comment>
<dbReference type="RefSeq" id="WP_275821615.1">
    <property type="nucleotide sequence ID" value="NZ_BAAANM010000024.1"/>
</dbReference>